<reference evidence="1 2" key="1">
    <citation type="submission" date="2024-10" db="EMBL/GenBank/DDBJ databases">
        <title>The Natural Products Discovery Center: Release of the First 8490 Sequenced Strains for Exploring Actinobacteria Biosynthetic Diversity.</title>
        <authorList>
            <person name="Kalkreuter E."/>
            <person name="Kautsar S.A."/>
            <person name="Yang D."/>
            <person name="Bader C.D."/>
            <person name="Teijaro C.N."/>
            <person name="Fluegel L."/>
            <person name="Davis C.M."/>
            <person name="Simpson J.R."/>
            <person name="Lauterbach L."/>
            <person name="Steele A.D."/>
            <person name="Gui C."/>
            <person name="Meng S."/>
            <person name="Li G."/>
            <person name="Viehrig K."/>
            <person name="Ye F."/>
            <person name="Su P."/>
            <person name="Kiefer A.F."/>
            <person name="Nichols A."/>
            <person name="Cepeda A.J."/>
            <person name="Yan W."/>
            <person name="Fan B."/>
            <person name="Jiang Y."/>
            <person name="Adhikari A."/>
            <person name="Zheng C.-J."/>
            <person name="Schuster L."/>
            <person name="Cowan T.M."/>
            <person name="Smanski M.J."/>
            <person name="Chevrette M.G."/>
            <person name="De Carvalho L.P.S."/>
            <person name="Shen B."/>
        </authorList>
    </citation>
    <scope>NUCLEOTIDE SEQUENCE [LARGE SCALE GENOMIC DNA]</scope>
    <source>
        <strain evidence="1 2">NPDC019275</strain>
    </source>
</reference>
<dbReference type="EMBL" id="JBIRYO010000084">
    <property type="protein sequence ID" value="MFI2478878.1"/>
    <property type="molecule type" value="Genomic_DNA"/>
</dbReference>
<sequence length="183" mass="20223">SRGVPASRWPMAAHPAALDLVRDSHCGQGHVGADCRLETKDDEFLGSAHRSRRPVLDEAHSNDAAPTSRNRALLAIDRVGLTTNNLTYTALGDALRYWNYFPTDMAGMARIPLWGYADVIESNTESLRPGDRVFGYLPSSSHLVVTPEALGADKFRDTTPHRADLMPIYNYDKKGLHQLIPRG</sequence>
<keyword evidence="2" id="KW-1185">Reference proteome</keyword>
<organism evidence="1 2">
    <name type="scientific">Nocardia xishanensis</name>
    <dbReference type="NCBI Taxonomy" id="238964"/>
    <lineage>
        <taxon>Bacteria</taxon>
        <taxon>Bacillati</taxon>
        <taxon>Actinomycetota</taxon>
        <taxon>Actinomycetes</taxon>
        <taxon>Mycobacteriales</taxon>
        <taxon>Nocardiaceae</taxon>
        <taxon>Nocardia</taxon>
    </lineage>
</organism>
<gene>
    <name evidence="1" type="ORF">ACH49W_36635</name>
</gene>
<protein>
    <submittedName>
        <fullName evidence="1">DUF2855 family protein</fullName>
    </submittedName>
</protein>
<evidence type="ECO:0000313" key="2">
    <source>
        <dbReference type="Proteomes" id="UP001611415"/>
    </source>
</evidence>
<evidence type="ECO:0000313" key="1">
    <source>
        <dbReference type="EMBL" id="MFI2478878.1"/>
    </source>
</evidence>
<dbReference type="InterPro" id="IPR021276">
    <property type="entry name" value="DUF2855"/>
</dbReference>
<dbReference type="Pfam" id="PF11017">
    <property type="entry name" value="DUF2855"/>
    <property type="match status" value="1"/>
</dbReference>
<dbReference type="Proteomes" id="UP001611415">
    <property type="component" value="Unassembled WGS sequence"/>
</dbReference>
<name>A0ABW7XCK5_9NOCA</name>
<proteinExistence type="predicted"/>
<accession>A0ABW7XCK5</accession>
<comment type="caution">
    <text evidence="1">The sequence shown here is derived from an EMBL/GenBank/DDBJ whole genome shotgun (WGS) entry which is preliminary data.</text>
</comment>
<dbReference type="RefSeq" id="WP_397096603.1">
    <property type="nucleotide sequence ID" value="NZ_JBIRYO010000084.1"/>
</dbReference>
<feature type="non-terminal residue" evidence="1">
    <location>
        <position position="1"/>
    </location>
</feature>